<keyword evidence="4" id="KW-1185">Reference proteome</keyword>
<gene>
    <name evidence="2" type="ORF">CAFE_12620</name>
    <name evidence="3" type="ORF">HCR03_04890</name>
</gene>
<evidence type="ECO:0008006" key="6">
    <source>
        <dbReference type="Google" id="ProtNLM"/>
    </source>
</evidence>
<sequence>MQFYIKPVGGARCLFTILNSKGQPVYEVTGRTTPFGNRFFLLDGSHDVVGRISAVRISGAAQYSAAAGGERIHVAINCFSLRKPVRIRGKRWHFRGSFLTRSFDILNEASQVVMTHGKYWGVAGDCYGVDINDRENILLCLCLAVLIDCTVSGNCTAPVPAGG</sequence>
<dbReference type="Gene3D" id="2.40.160.200">
    <property type="entry name" value="LURP1-related"/>
    <property type="match status" value="1"/>
</dbReference>
<evidence type="ECO:0000313" key="2">
    <source>
        <dbReference type="EMBL" id="MVB10567.1"/>
    </source>
</evidence>
<evidence type="ECO:0000313" key="3">
    <source>
        <dbReference type="EMBL" id="QNK41597.1"/>
    </source>
</evidence>
<dbReference type="OrthoDB" id="2248181at2"/>
<dbReference type="InterPro" id="IPR007612">
    <property type="entry name" value="LOR"/>
</dbReference>
<dbReference type="EMBL" id="CP060286">
    <property type="protein sequence ID" value="QNK41597.1"/>
    <property type="molecule type" value="Genomic_DNA"/>
</dbReference>
<dbReference type="AlphaFoldDB" id="A0A6N8HYL1"/>
<evidence type="ECO:0000313" key="5">
    <source>
        <dbReference type="Proteomes" id="UP000515909"/>
    </source>
</evidence>
<organism evidence="2 4">
    <name type="scientific">Caproicibacter fermentans</name>
    <dbReference type="NCBI Taxonomy" id="2576756"/>
    <lineage>
        <taxon>Bacteria</taxon>
        <taxon>Bacillati</taxon>
        <taxon>Bacillota</taxon>
        <taxon>Clostridia</taxon>
        <taxon>Eubacteriales</taxon>
        <taxon>Acutalibacteraceae</taxon>
        <taxon>Caproicibacter</taxon>
    </lineage>
</organism>
<comment type="similarity">
    <text evidence="1">Belongs to the LOR family.</text>
</comment>
<reference evidence="2 4" key="1">
    <citation type="submission" date="2019-09" db="EMBL/GenBank/DDBJ databases">
        <title>Genome sequence of Clostridium sp. EA1.</title>
        <authorList>
            <person name="Poehlein A."/>
            <person name="Bengelsdorf F.R."/>
            <person name="Daniel R."/>
        </authorList>
    </citation>
    <scope>NUCLEOTIDE SEQUENCE [LARGE SCALE GENOMIC DNA]</scope>
    <source>
        <strain evidence="2 4">EA1</strain>
    </source>
</reference>
<dbReference type="Proteomes" id="UP000469440">
    <property type="component" value="Unassembled WGS sequence"/>
</dbReference>
<dbReference type="EMBL" id="VWXL01000046">
    <property type="protein sequence ID" value="MVB10567.1"/>
    <property type="molecule type" value="Genomic_DNA"/>
</dbReference>
<dbReference type="SUPFAM" id="SSF54518">
    <property type="entry name" value="Tubby C-terminal domain-like"/>
    <property type="match status" value="1"/>
</dbReference>
<accession>A0A6N8HYL1</accession>
<reference evidence="3 5" key="2">
    <citation type="submission" date="2020-08" db="EMBL/GenBank/DDBJ databases">
        <title>The isolate Caproiciproducens sp. 7D4C2 produces n-caproate at mildly acidic conditions from hexoses: genome and rBOX comparison with related strains and chain-elongating bacteria.</title>
        <authorList>
            <person name="Esquivel-Elizondo S."/>
            <person name="Bagci C."/>
            <person name="Temovska M."/>
            <person name="Jeon B.S."/>
            <person name="Bessarab I."/>
            <person name="Williams R.B.H."/>
            <person name="Huson D.H."/>
            <person name="Angenent L.T."/>
        </authorList>
    </citation>
    <scope>NUCLEOTIDE SEQUENCE [LARGE SCALE GENOMIC DNA]</scope>
    <source>
        <strain evidence="3 5">7D4C2</strain>
    </source>
</reference>
<dbReference type="Proteomes" id="UP000515909">
    <property type="component" value="Chromosome"/>
</dbReference>
<dbReference type="KEGG" id="cfem:HCR03_04890"/>
<evidence type="ECO:0000256" key="1">
    <source>
        <dbReference type="ARBA" id="ARBA00005437"/>
    </source>
</evidence>
<dbReference type="InterPro" id="IPR025659">
    <property type="entry name" value="Tubby-like_C"/>
</dbReference>
<name>A0A6N8HYL1_9FIRM</name>
<evidence type="ECO:0000313" key="4">
    <source>
        <dbReference type="Proteomes" id="UP000469440"/>
    </source>
</evidence>
<dbReference type="InterPro" id="IPR038595">
    <property type="entry name" value="LOR_sf"/>
</dbReference>
<dbReference type="Pfam" id="PF04525">
    <property type="entry name" value="LOR"/>
    <property type="match status" value="1"/>
</dbReference>
<dbReference type="RefSeq" id="WP_156990140.1">
    <property type="nucleotide sequence ID" value="NZ_CP060286.1"/>
</dbReference>
<proteinExistence type="inferred from homology"/>
<accession>A0A7G8TDA6</accession>
<protein>
    <recommendedName>
        <fullName evidence="6">Tubby C 2</fullName>
    </recommendedName>
</protein>